<dbReference type="InterPro" id="IPR035908">
    <property type="entry name" value="F0_ATP_A_sf"/>
</dbReference>
<comment type="similarity">
    <text evidence="2">Belongs to the ATPase A chain family.</text>
</comment>
<dbReference type="NCBIfam" id="TIGR01131">
    <property type="entry name" value="ATP_synt_6_or_A"/>
    <property type="match status" value="1"/>
</dbReference>
<dbReference type="GO" id="GO:0046933">
    <property type="term" value="F:proton-transporting ATP synthase activity, rotational mechanism"/>
    <property type="evidence" value="ECO:0007669"/>
    <property type="project" value="TreeGrafter"/>
</dbReference>
<organism evidence="13">
    <name type="scientific">Acerentomon sp. JD-2012</name>
    <dbReference type="NCBI Taxonomy" id="1258700"/>
    <lineage>
        <taxon>Eukaryota</taxon>
        <taxon>Metazoa</taxon>
        <taxon>Ecdysozoa</taxon>
        <taxon>Arthropoda</taxon>
        <taxon>Hexapoda</taxon>
        <taxon>Protura</taxon>
        <taxon>Acerentomata</taxon>
        <taxon>Acerentomidae</taxon>
        <taxon>Acerentomon</taxon>
    </lineage>
</organism>
<proteinExistence type="inferred from homology"/>
<dbReference type="GO" id="GO:0005743">
    <property type="term" value="C:mitochondrial inner membrane"/>
    <property type="evidence" value="ECO:0007669"/>
    <property type="project" value="UniProtKB-SubCell"/>
</dbReference>
<dbReference type="Pfam" id="PF00119">
    <property type="entry name" value="ATP-synt_A"/>
    <property type="match status" value="1"/>
</dbReference>
<feature type="non-terminal residue" evidence="13">
    <location>
        <position position="191"/>
    </location>
</feature>
<evidence type="ECO:0000256" key="10">
    <source>
        <dbReference type="ARBA" id="ARBA00023310"/>
    </source>
</evidence>
<dbReference type="InterPro" id="IPR000568">
    <property type="entry name" value="ATP_synth_F0_asu"/>
</dbReference>
<keyword evidence="8" id="KW-0406">Ion transport</keyword>
<dbReference type="Gene3D" id="1.20.120.220">
    <property type="entry name" value="ATP synthase, F0 complex, subunit A"/>
    <property type="match status" value="1"/>
</dbReference>
<evidence type="ECO:0000256" key="4">
    <source>
        <dbReference type="ARBA" id="ARBA00022547"/>
    </source>
</evidence>
<dbReference type="InterPro" id="IPR045083">
    <property type="entry name" value="ATP_synth_F0_asu_bact/mt"/>
</dbReference>
<evidence type="ECO:0000256" key="12">
    <source>
        <dbReference type="SAM" id="Phobius"/>
    </source>
</evidence>
<evidence type="ECO:0000256" key="11">
    <source>
        <dbReference type="RuleBase" id="RU004450"/>
    </source>
</evidence>
<sequence length="191" mass="21759">MPLCFVFWMGSNKLNLNTLFFTILHTEMKMLLNNKSYGKNIFFLSLLIMITPNNFFGLYPYIFTTSSHMVFTLSLAGPIWAAPVFYHLFFKLRFMIAHFIPNGTSYMLMSFIACAEIISFSIRPLTLAIRLATNMIAGHLLLSLLSTQGFNSFNYGVKSLILITQILLFTLELGVSIVQAYVFSILSLLYL</sequence>
<dbReference type="PANTHER" id="PTHR11410">
    <property type="entry name" value="ATP SYNTHASE SUBUNIT A"/>
    <property type="match status" value="1"/>
</dbReference>
<evidence type="ECO:0000256" key="2">
    <source>
        <dbReference type="ARBA" id="ARBA00006810"/>
    </source>
</evidence>
<keyword evidence="7 12" id="KW-1133">Transmembrane helix</keyword>
<keyword evidence="13" id="KW-0496">Mitochondrion</keyword>
<dbReference type="EMBL" id="JX963619">
    <property type="protein sequence ID" value="AFX58978.1"/>
    <property type="molecule type" value="Genomic_DNA"/>
</dbReference>
<dbReference type="SUPFAM" id="SSF81336">
    <property type="entry name" value="F1F0 ATP synthase subunit A"/>
    <property type="match status" value="1"/>
</dbReference>
<feature type="transmembrane region" description="Helical" evidence="12">
    <location>
        <begin position="166"/>
        <end position="190"/>
    </location>
</feature>
<dbReference type="GO" id="GO:0045259">
    <property type="term" value="C:proton-transporting ATP synthase complex"/>
    <property type="evidence" value="ECO:0007669"/>
    <property type="project" value="UniProtKB-KW"/>
</dbReference>
<dbReference type="PANTHER" id="PTHR11410:SF0">
    <property type="entry name" value="ATP SYNTHASE SUBUNIT A"/>
    <property type="match status" value="1"/>
</dbReference>
<evidence type="ECO:0000313" key="13">
    <source>
        <dbReference type="EMBL" id="AFX58978.1"/>
    </source>
</evidence>
<protein>
    <recommendedName>
        <fullName evidence="11">ATP synthase subunit a</fullName>
    </recommendedName>
</protein>
<keyword evidence="9 12" id="KW-0472">Membrane</keyword>
<dbReference type="CDD" id="cd00310">
    <property type="entry name" value="ATP-synt_Fo_a_6"/>
    <property type="match status" value="1"/>
</dbReference>
<geneLocation type="mitochondrion" evidence="13"/>
<evidence type="ECO:0000256" key="5">
    <source>
        <dbReference type="ARBA" id="ARBA00022692"/>
    </source>
</evidence>
<evidence type="ECO:0000256" key="9">
    <source>
        <dbReference type="ARBA" id="ARBA00023136"/>
    </source>
</evidence>
<evidence type="ECO:0000256" key="3">
    <source>
        <dbReference type="ARBA" id="ARBA00022448"/>
    </source>
</evidence>
<evidence type="ECO:0000256" key="8">
    <source>
        <dbReference type="ARBA" id="ARBA00023065"/>
    </source>
</evidence>
<comment type="subcellular location">
    <subcellularLocation>
        <location evidence="1">Membrane</location>
        <topology evidence="1">Multi-pass membrane protein</topology>
    </subcellularLocation>
    <subcellularLocation>
        <location evidence="11">Mitochondrion inner membrane</location>
        <topology evidence="11">Multi-pass membrane protein</topology>
    </subcellularLocation>
</comment>
<keyword evidence="5 12" id="KW-0812">Transmembrane</keyword>
<accession>U3LHC5</accession>
<keyword evidence="10" id="KW-0066">ATP synthesis</keyword>
<evidence type="ECO:0000256" key="6">
    <source>
        <dbReference type="ARBA" id="ARBA00022781"/>
    </source>
</evidence>
<dbReference type="PRINTS" id="PR00123">
    <property type="entry name" value="ATPASEA"/>
</dbReference>
<reference evidence="13" key="1">
    <citation type="submission" date="2012-10" db="EMBL/GenBank/DDBJ databases">
        <title>Mitochondrial genome diversity in Ecdysozoa.</title>
        <authorList>
            <person name="Podsiadlowski L."/>
            <person name="Meusemann K."/>
            <person name="von Reumont B."/>
            <person name="Fahrein K."/>
            <person name="Dambach J."/>
            <person name="Braband A."/>
            <person name="Misof B."/>
        </authorList>
    </citation>
    <scope>NUCLEOTIDE SEQUENCE</scope>
</reference>
<evidence type="ECO:0000256" key="1">
    <source>
        <dbReference type="ARBA" id="ARBA00004141"/>
    </source>
</evidence>
<name>U3LHC5_9HEXA</name>
<keyword evidence="6" id="KW-0375">Hydrogen ion transport</keyword>
<dbReference type="AlphaFoldDB" id="U3LHC5"/>
<evidence type="ECO:0000256" key="7">
    <source>
        <dbReference type="ARBA" id="ARBA00022989"/>
    </source>
</evidence>
<feature type="transmembrane region" description="Helical" evidence="12">
    <location>
        <begin position="41"/>
        <end position="62"/>
    </location>
</feature>
<feature type="transmembrane region" description="Helical" evidence="12">
    <location>
        <begin position="69"/>
        <end position="89"/>
    </location>
</feature>
<keyword evidence="3" id="KW-0813">Transport</keyword>
<keyword evidence="4" id="KW-0138">CF(0)</keyword>